<dbReference type="InterPro" id="IPR049807">
    <property type="entry name" value="DpdD-like"/>
</dbReference>
<accession>A0A0U0W6U1</accession>
<gene>
    <name evidence="1" type="ORF">BN971_01871</name>
</gene>
<name>A0A0U0W6U1_MYCBE</name>
<dbReference type="RefSeq" id="WP_264027666.1">
    <property type="nucleotide sequence ID" value="NZ_CSTD01000001.1"/>
</dbReference>
<proteinExistence type="predicted"/>
<sequence length="711" mass="77268">MIGSTETFFAQPNEIAPSHLQGELASLLDTLRTRFDRLGERTLLPAKVSGTTRWYGIAPSHRDGRLLRDEIRCWLSRPLTNGQVDVSGTTSDPMDQAALQLVPAGSVIRVDVAPGWLETVRRNVDTLTAIWALEPDRAVDQPRPVGRILRHFYESLVGNDRSEAQVALDELRGRALLSATNLRFLRVEMLSALGTPQELRDDPALKDISLLARPRAVTESLAEAADALVVTPAMESATEASLHQAAERLDVAWPALVTDAYQVTSTATAHCYALGQLLYDSPQEQHLRELSVRYPSDSVITGVLATITAAIPSPQAPVTALNLYHEGDYAAALNMASKQVPSRSDASIALAAAVNLRDPVAATRALAVIDHLSASDRSGLLSNAVERSFFEVLQSLTAEHRVPTDWLDWFNGDWPDRPDLLAEWTRGWSRRPDYLAAADELAETLIDALHDSRRPRVRNGIALFVEWLTDGGIPPSAVGLATTVFDIMLSSEPGKTERQAALTLLEALLAAGCTSLEYGEMLDAVASQLSLLGPRDAPWLTQVIDLLLLYACPDPEQRATVIAQAAGVAQAWTDRIDTSDASVLRLLFRSASVEFALPNEHNAFGRVVRPFKSVGIYSMMESAIQVVTSWIQQRWPDVKVRASSEADNSKPLTSLARGVDVMLVQTSHAKHAATGAIEVAVNDPSRLVLVHGRGASSLMRALLDWAEAGSS</sequence>
<protein>
    <submittedName>
        <fullName evidence="1">Uncharacterized protein</fullName>
    </submittedName>
</protein>
<dbReference type="NCBIfam" id="NF041061">
    <property type="entry name" value="DpdD"/>
    <property type="match status" value="1"/>
</dbReference>
<dbReference type="EMBL" id="CSTD01000001">
    <property type="protein sequence ID" value="CPR10472.1"/>
    <property type="molecule type" value="Genomic_DNA"/>
</dbReference>
<organism evidence="1 2">
    <name type="scientific">Mycobacterium bohemicum DSM 44277</name>
    <dbReference type="NCBI Taxonomy" id="1236609"/>
    <lineage>
        <taxon>Bacteria</taxon>
        <taxon>Bacillati</taxon>
        <taxon>Actinomycetota</taxon>
        <taxon>Actinomycetes</taxon>
        <taxon>Mycobacteriales</taxon>
        <taxon>Mycobacteriaceae</taxon>
        <taxon>Mycobacterium</taxon>
    </lineage>
</organism>
<evidence type="ECO:0000313" key="2">
    <source>
        <dbReference type="Proteomes" id="UP000198875"/>
    </source>
</evidence>
<dbReference type="Proteomes" id="UP000198875">
    <property type="component" value="Unassembled WGS sequence"/>
</dbReference>
<evidence type="ECO:0000313" key="1">
    <source>
        <dbReference type="EMBL" id="CPR10472.1"/>
    </source>
</evidence>
<reference evidence="1 2" key="1">
    <citation type="submission" date="2015-03" db="EMBL/GenBank/DDBJ databases">
        <authorList>
            <person name="Murphy D."/>
        </authorList>
    </citation>
    <scope>NUCLEOTIDE SEQUENCE [LARGE SCALE GENOMIC DNA]</scope>
    <source>
        <strain evidence="1 2">DSM 44277</strain>
    </source>
</reference>
<dbReference type="AlphaFoldDB" id="A0A0U0W6U1"/>